<dbReference type="PANTHER" id="PTHR12701">
    <property type="entry name" value="BCR-ASSOCIATED PROTEIN, BAP"/>
    <property type="match status" value="1"/>
</dbReference>
<keyword evidence="1" id="KW-0812">Transmembrane</keyword>
<proteinExistence type="inferred from homology"/>
<keyword evidence="1" id="KW-0256">Endoplasmic reticulum</keyword>
<feature type="transmembrane region" description="Helical" evidence="1">
    <location>
        <begin position="90"/>
        <end position="107"/>
    </location>
</feature>
<comment type="subcellular location">
    <subcellularLocation>
        <location evidence="1">Endoplasmic reticulum membrane</location>
        <topology evidence="1">Multi-pass membrane protein</topology>
    </subcellularLocation>
</comment>
<dbReference type="GO" id="GO:0005789">
    <property type="term" value="C:endoplasmic reticulum membrane"/>
    <property type="evidence" value="ECO:0007669"/>
    <property type="project" value="UniProtKB-SubCell"/>
</dbReference>
<gene>
    <name evidence="2" type="ORF">R1sor_015989</name>
</gene>
<comment type="caution">
    <text evidence="2">The sequence shown here is derived from an EMBL/GenBank/DDBJ whole genome shotgun (WGS) entry which is preliminary data.</text>
</comment>
<dbReference type="GO" id="GO:0006888">
    <property type="term" value="P:endoplasmic reticulum to Golgi vesicle-mediated transport"/>
    <property type="evidence" value="ECO:0007669"/>
    <property type="project" value="UniProtKB-UniRule"/>
</dbReference>
<accession>A0ABD3HH69</accession>
<keyword evidence="1" id="KW-1133">Transmembrane helix</keyword>
<dbReference type="Proteomes" id="UP001633002">
    <property type="component" value="Unassembled WGS sequence"/>
</dbReference>
<keyword evidence="1" id="KW-0931">ER-Golgi transport</keyword>
<keyword evidence="3" id="KW-1185">Reference proteome</keyword>
<evidence type="ECO:0000313" key="2">
    <source>
        <dbReference type="EMBL" id="KAL3689680.1"/>
    </source>
</evidence>
<sequence>MALEWLGLALVAGAEAILLTLLTLPGMEGLRKGLIQVSQGLLQPLLAAVPLALFLGVDIFWKLQNLPEVHGHAGELEKQAKSLLKSQRNALLVITTLFLYWLLFRVTRMQIRLEHLQQQVARAKRCGILVAVLGRGFAQEI</sequence>
<evidence type="ECO:0000256" key="1">
    <source>
        <dbReference type="RuleBase" id="RU367026"/>
    </source>
</evidence>
<feature type="transmembrane region" description="Helical" evidence="1">
    <location>
        <begin position="45"/>
        <end position="63"/>
    </location>
</feature>
<protein>
    <recommendedName>
        <fullName evidence="1">Endoplasmic reticulum transmembrane protein</fullName>
    </recommendedName>
</protein>
<organism evidence="2 3">
    <name type="scientific">Riccia sorocarpa</name>
    <dbReference type="NCBI Taxonomy" id="122646"/>
    <lineage>
        <taxon>Eukaryota</taxon>
        <taxon>Viridiplantae</taxon>
        <taxon>Streptophyta</taxon>
        <taxon>Embryophyta</taxon>
        <taxon>Marchantiophyta</taxon>
        <taxon>Marchantiopsida</taxon>
        <taxon>Marchantiidae</taxon>
        <taxon>Marchantiales</taxon>
        <taxon>Ricciaceae</taxon>
        <taxon>Riccia</taxon>
    </lineage>
</organism>
<dbReference type="EMBL" id="JBJQOH010000004">
    <property type="protein sequence ID" value="KAL3689680.1"/>
    <property type="molecule type" value="Genomic_DNA"/>
</dbReference>
<name>A0ABD3HH69_9MARC</name>
<keyword evidence="1" id="KW-0653">Protein transport</keyword>
<comment type="function">
    <text evidence="1">May play a role in anterograde transport of membrane proteins from the endoplasmic reticulum to the Golgi.</text>
</comment>
<feature type="transmembrane region" description="Helical" evidence="1">
    <location>
        <begin position="6"/>
        <end position="24"/>
    </location>
</feature>
<dbReference type="InterPro" id="IPR008417">
    <property type="entry name" value="BAP29/BAP31"/>
</dbReference>
<dbReference type="GO" id="GO:0070973">
    <property type="term" value="P:protein localization to endoplasmic reticulum exit site"/>
    <property type="evidence" value="ECO:0007669"/>
    <property type="project" value="UniProtKB-UniRule"/>
</dbReference>
<evidence type="ECO:0000313" key="3">
    <source>
        <dbReference type="Proteomes" id="UP001633002"/>
    </source>
</evidence>
<dbReference type="PANTHER" id="PTHR12701:SF12">
    <property type="entry name" value="ENDOPLASMIC RETICULUM TRANSMEMBRANE PROTEIN"/>
    <property type="match status" value="1"/>
</dbReference>
<comment type="similarity">
    <text evidence="1">Belongs to the BCAP29/BCAP31 family.</text>
</comment>
<reference evidence="2 3" key="1">
    <citation type="submission" date="2024-09" db="EMBL/GenBank/DDBJ databases">
        <title>Chromosome-scale assembly of Riccia sorocarpa.</title>
        <authorList>
            <person name="Paukszto L."/>
        </authorList>
    </citation>
    <scope>NUCLEOTIDE SEQUENCE [LARGE SCALE GENOMIC DNA]</scope>
    <source>
        <strain evidence="2">LP-2024</strain>
        <tissue evidence="2">Aerial parts of the thallus</tissue>
    </source>
</reference>
<keyword evidence="1" id="KW-0472">Membrane</keyword>
<keyword evidence="1" id="KW-0813">Transport</keyword>
<dbReference type="GO" id="GO:0006886">
    <property type="term" value="P:intracellular protein transport"/>
    <property type="evidence" value="ECO:0007669"/>
    <property type="project" value="UniProtKB-UniRule"/>
</dbReference>
<dbReference type="AlphaFoldDB" id="A0ABD3HH69"/>